<comment type="caution">
    <text evidence="2">The sequence shown here is derived from an EMBL/GenBank/DDBJ whole genome shotgun (WGS) entry which is preliminary data.</text>
</comment>
<dbReference type="Proteomes" id="UP000268829">
    <property type="component" value="Unassembled WGS sequence"/>
</dbReference>
<dbReference type="Gene3D" id="3.40.390.10">
    <property type="entry name" value="Collagenase (Catalytic Domain)"/>
    <property type="match status" value="1"/>
</dbReference>
<organism evidence="2 3">
    <name type="scientific">Brevibacillus gelatini</name>
    <dbReference type="NCBI Taxonomy" id="1655277"/>
    <lineage>
        <taxon>Bacteria</taxon>
        <taxon>Bacillati</taxon>
        <taxon>Bacillota</taxon>
        <taxon>Bacilli</taxon>
        <taxon>Bacillales</taxon>
        <taxon>Paenibacillaceae</taxon>
        <taxon>Brevibacillus</taxon>
    </lineage>
</organism>
<evidence type="ECO:0000313" key="3">
    <source>
        <dbReference type="Proteomes" id="UP000268829"/>
    </source>
</evidence>
<dbReference type="GO" id="GO:0008237">
    <property type="term" value="F:metallopeptidase activity"/>
    <property type="evidence" value="ECO:0007669"/>
    <property type="project" value="InterPro"/>
</dbReference>
<keyword evidence="3" id="KW-1185">Reference proteome</keyword>
<dbReference type="EMBL" id="RHHS01000013">
    <property type="protein sequence ID" value="RNB59495.1"/>
    <property type="molecule type" value="Genomic_DNA"/>
</dbReference>
<accession>A0A3M8B9J2</accession>
<dbReference type="InterPro" id="IPR024079">
    <property type="entry name" value="MetalloPept_cat_dom_sf"/>
</dbReference>
<dbReference type="InterPro" id="IPR010359">
    <property type="entry name" value="IrrE_HExxH"/>
</dbReference>
<name>A0A3M8B9J2_9BACL</name>
<proteinExistence type="predicted"/>
<reference evidence="2 3" key="1">
    <citation type="submission" date="2018-10" db="EMBL/GenBank/DDBJ databases">
        <title>Phylogenomics of Brevibacillus.</title>
        <authorList>
            <person name="Dunlap C."/>
        </authorList>
    </citation>
    <scope>NUCLEOTIDE SEQUENCE [LARGE SCALE GENOMIC DNA]</scope>
    <source>
        <strain evidence="2 3">DSM 100115</strain>
    </source>
</reference>
<gene>
    <name evidence="2" type="ORF">EDM57_04975</name>
</gene>
<dbReference type="SUPFAM" id="SSF55486">
    <property type="entry name" value="Metalloproteases ('zincins'), catalytic domain"/>
    <property type="match status" value="1"/>
</dbReference>
<feature type="domain" description="IrrE N-terminal-like" evidence="1">
    <location>
        <begin position="52"/>
        <end position="107"/>
    </location>
</feature>
<dbReference type="AlphaFoldDB" id="A0A3M8B9J2"/>
<sequence length="136" mass="15860">MKNKKKLIADNLEIINTDILNINQLPFLPKVEFIPANLLKQDDDWVLGGYLPNNRTIYLDSSLSEEEIEEIFLHEFGHFLHHVLFDNSNVGLVTEYNETDQEELFANAFYDLVMGHNSKNVRRLKTIISSKVETYF</sequence>
<evidence type="ECO:0000313" key="2">
    <source>
        <dbReference type="EMBL" id="RNB59495.1"/>
    </source>
</evidence>
<protein>
    <submittedName>
        <fullName evidence="2">ImmA/IrrE family metallo-endopeptidase</fullName>
    </submittedName>
</protein>
<dbReference type="Pfam" id="PF06114">
    <property type="entry name" value="Peptidase_M78"/>
    <property type="match status" value="1"/>
</dbReference>
<dbReference type="RefSeq" id="WP_122903662.1">
    <property type="nucleotide sequence ID" value="NZ_RHHS01000013.1"/>
</dbReference>
<evidence type="ECO:0000259" key="1">
    <source>
        <dbReference type="Pfam" id="PF06114"/>
    </source>
</evidence>